<evidence type="ECO:0000313" key="2">
    <source>
        <dbReference type="EMBL" id="AXR81602.1"/>
    </source>
</evidence>
<reference evidence="3" key="2">
    <citation type="submission" date="2018-02" db="EMBL/GenBank/DDBJ databases">
        <title>Phenotypic and genomic properties of facultatively anaerobic sulfur-reducing natronoarchaea from hypersaline soda lakes.</title>
        <authorList>
            <person name="Sorokin D.Y."/>
            <person name="Kublanov I.V."/>
            <person name="Roman P."/>
            <person name="Sinninghe Damste J.S."/>
            <person name="Golyshin P.N."/>
            <person name="Rojo D."/>
            <person name="Ciordia S."/>
            <person name="Mena M.D.C."/>
            <person name="Ferrer M."/>
            <person name="Messina E."/>
            <person name="Smedile F."/>
            <person name="La Spada G."/>
            <person name="La Cono V."/>
            <person name="Yakimov M.M."/>
        </authorList>
    </citation>
    <scope>NUCLEOTIDE SEQUENCE [LARGE SCALE GENOMIC DNA]</scope>
    <source>
        <strain evidence="3">AArc-Mg</strain>
    </source>
</reference>
<sequence length="76" mass="8330">MHSQEPRLTERLDPVPQSIESAQAKLVFLYLETAGSTTADEIGRTLTMKKIDVLSVLQSLSSAGYVEKDDGEYSIA</sequence>
<accession>A0A346PQ07</accession>
<dbReference type="GeneID" id="37642073"/>
<dbReference type="Gene3D" id="1.10.10.10">
    <property type="entry name" value="Winged helix-like DNA-binding domain superfamily/Winged helix DNA-binding domain"/>
    <property type="match status" value="1"/>
</dbReference>
<gene>
    <name evidence="1" type="ORF">AArc1_2051</name>
    <name evidence="2" type="ORF">AArcMg_1590</name>
</gene>
<name>A0A346PQ07_9EURY</name>
<dbReference type="OrthoDB" id="182995at2157"/>
<dbReference type="EMBL" id="CP027033">
    <property type="protein sequence ID" value="AXR81602.1"/>
    <property type="molecule type" value="Genomic_DNA"/>
</dbReference>
<accession>A0A346PFS4</accession>
<evidence type="ECO:0000313" key="1">
    <source>
        <dbReference type="EMBL" id="AXR78369.1"/>
    </source>
</evidence>
<dbReference type="Proteomes" id="UP000258707">
    <property type="component" value="Chromosome"/>
</dbReference>
<reference evidence="2" key="3">
    <citation type="journal article" date="2019" name="Int. J. Syst. Evol. Microbiol.">
        <title>Natronolimnobius sulfurireducens sp. nov. and Halalkaliarchaeum desulfuricum gen. nov., sp. nov., the first sulfur-respiring alkaliphilic haloarchaea from hypersaline alkaline lakes.</title>
        <authorList>
            <person name="Sorokin D.Y."/>
            <person name="Yakimov M."/>
            <person name="Messina E."/>
            <person name="Merkel A.Y."/>
            <person name="Bale N.J."/>
            <person name="Sinninghe Damste J.S."/>
        </authorList>
    </citation>
    <scope>NUCLEOTIDE SEQUENCE</scope>
    <source>
        <strain evidence="2">AArc-Mg</strain>
        <strain evidence="1">AArc1</strain>
    </source>
</reference>
<dbReference type="KEGG" id="nan:AArc1_2051"/>
<dbReference type="RefSeq" id="WP_117364450.1">
    <property type="nucleotide sequence ID" value="NZ_CP024047.1"/>
</dbReference>
<proteinExistence type="predicted"/>
<evidence type="ECO:0000313" key="3">
    <source>
        <dbReference type="Proteomes" id="UP000258613"/>
    </source>
</evidence>
<organism evidence="2 3">
    <name type="scientific">Natrarchaeobaculum sulfurireducens</name>
    <dbReference type="NCBI Taxonomy" id="2044521"/>
    <lineage>
        <taxon>Archaea</taxon>
        <taxon>Methanobacteriati</taxon>
        <taxon>Methanobacteriota</taxon>
        <taxon>Stenosarchaea group</taxon>
        <taxon>Halobacteria</taxon>
        <taxon>Halobacteriales</taxon>
        <taxon>Natrialbaceae</taxon>
        <taxon>Natrarchaeobaculum</taxon>
    </lineage>
</organism>
<dbReference type="AlphaFoldDB" id="A0A346PQ07"/>
<dbReference type="InterPro" id="IPR036388">
    <property type="entry name" value="WH-like_DNA-bd_sf"/>
</dbReference>
<keyword evidence="3" id="KW-1185">Reference proteome</keyword>
<dbReference type="EMBL" id="CP024047">
    <property type="protein sequence ID" value="AXR78369.1"/>
    <property type="molecule type" value="Genomic_DNA"/>
</dbReference>
<protein>
    <submittedName>
        <fullName evidence="1">Transcriptional regulator, contains HTH domain</fullName>
    </submittedName>
</protein>
<reference evidence="4" key="1">
    <citation type="submission" date="2017-10" db="EMBL/GenBank/DDBJ databases">
        <title>Phenotypic and genomic properties of facultatively anaerobic sulfur-reducing natronoarchaea from hypersaline soda lakes.</title>
        <authorList>
            <person name="Sorokin D.Y."/>
            <person name="Kublanov I.V."/>
            <person name="Roman P."/>
            <person name="Sinninghe Damste J.S."/>
            <person name="Golyshin P.N."/>
            <person name="Rojo D."/>
            <person name="Ciordia S."/>
            <person name="Mena Md.C."/>
            <person name="Ferrer M."/>
            <person name="Messina E."/>
            <person name="Smedile F."/>
            <person name="La Spada G."/>
            <person name="La Cono V."/>
            <person name="Yakimov M.M."/>
        </authorList>
    </citation>
    <scope>NUCLEOTIDE SEQUENCE [LARGE SCALE GENOMIC DNA]</scope>
    <source>
        <strain evidence="4">AArc1</strain>
    </source>
</reference>
<dbReference type="Proteomes" id="UP000258613">
    <property type="component" value="Chromosome"/>
</dbReference>
<evidence type="ECO:0000313" key="4">
    <source>
        <dbReference type="Proteomes" id="UP000258707"/>
    </source>
</evidence>
<dbReference type="KEGG" id="nag:AArcMg_1590"/>